<feature type="region of interest" description="Disordered" evidence="1">
    <location>
        <begin position="191"/>
        <end position="225"/>
    </location>
</feature>
<evidence type="ECO:0000313" key="2">
    <source>
        <dbReference type="EMBL" id="GMH19080.1"/>
    </source>
</evidence>
<gene>
    <name evidence="2" type="ORF">Nepgr_020921</name>
</gene>
<evidence type="ECO:0000256" key="1">
    <source>
        <dbReference type="SAM" id="MobiDB-lite"/>
    </source>
</evidence>
<evidence type="ECO:0000313" key="3">
    <source>
        <dbReference type="Proteomes" id="UP001279734"/>
    </source>
</evidence>
<dbReference type="EMBL" id="BSYO01000020">
    <property type="protein sequence ID" value="GMH19080.1"/>
    <property type="molecule type" value="Genomic_DNA"/>
</dbReference>
<name>A0AAD3XWQ5_NEPGR</name>
<reference evidence="2" key="1">
    <citation type="submission" date="2023-05" db="EMBL/GenBank/DDBJ databases">
        <title>Nepenthes gracilis genome sequencing.</title>
        <authorList>
            <person name="Fukushima K."/>
        </authorList>
    </citation>
    <scope>NUCLEOTIDE SEQUENCE</scope>
    <source>
        <strain evidence="2">SING2019-196</strain>
    </source>
</reference>
<dbReference type="PANTHER" id="PTHR36741:SF1">
    <property type="entry name" value="OS07G0100500 PROTEIN"/>
    <property type="match status" value="1"/>
</dbReference>
<dbReference type="PANTHER" id="PTHR36741">
    <property type="entry name" value="OS07G0100500 PROTEIN"/>
    <property type="match status" value="1"/>
</dbReference>
<protein>
    <submittedName>
        <fullName evidence="2">Uncharacterized protein</fullName>
    </submittedName>
</protein>
<proteinExistence type="predicted"/>
<dbReference type="Proteomes" id="UP001279734">
    <property type="component" value="Unassembled WGS sequence"/>
</dbReference>
<organism evidence="2 3">
    <name type="scientific">Nepenthes gracilis</name>
    <name type="common">Slender pitcher plant</name>
    <dbReference type="NCBI Taxonomy" id="150966"/>
    <lineage>
        <taxon>Eukaryota</taxon>
        <taxon>Viridiplantae</taxon>
        <taxon>Streptophyta</taxon>
        <taxon>Embryophyta</taxon>
        <taxon>Tracheophyta</taxon>
        <taxon>Spermatophyta</taxon>
        <taxon>Magnoliopsida</taxon>
        <taxon>eudicotyledons</taxon>
        <taxon>Gunneridae</taxon>
        <taxon>Pentapetalae</taxon>
        <taxon>Caryophyllales</taxon>
        <taxon>Nepenthaceae</taxon>
        <taxon>Nepenthes</taxon>
    </lineage>
</organism>
<accession>A0AAD3XWQ5</accession>
<sequence>MVPTSRLPVSSPEPLSLPPLSSLLPGARSAAMLAESQLLNPSNTPIDFPAFLPDPRMRLPFSKKGSLTPVPTFTPLMCDPIVHIPVIDVCSSGQGYFVSAGSGIATSIPPFPESDIMVDKGARETLRLLISSSSTSTSPLMNVLPAVLNNDRDKGSFLLAGSRGLYSGTSNVEAIAKGIAAVGVVPLSGRSSRVGANTEDYGISSGRGGSLDACEGVSDEEAEDQ</sequence>
<dbReference type="AlphaFoldDB" id="A0AAD3XWQ5"/>
<keyword evidence="3" id="KW-1185">Reference proteome</keyword>
<comment type="caution">
    <text evidence="2">The sequence shown here is derived from an EMBL/GenBank/DDBJ whole genome shotgun (WGS) entry which is preliminary data.</text>
</comment>